<proteinExistence type="predicted"/>
<organism evidence="2 3">
    <name type="scientific">Fimbriiglobus ruber</name>
    <dbReference type="NCBI Taxonomy" id="1908690"/>
    <lineage>
        <taxon>Bacteria</taxon>
        <taxon>Pseudomonadati</taxon>
        <taxon>Planctomycetota</taxon>
        <taxon>Planctomycetia</taxon>
        <taxon>Gemmatales</taxon>
        <taxon>Gemmataceae</taxon>
        <taxon>Fimbriiglobus</taxon>
    </lineage>
</organism>
<keyword evidence="2" id="KW-0436">Ligase</keyword>
<dbReference type="InterPro" id="IPR001611">
    <property type="entry name" value="Leu-rich_rpt"/>
</dbReference>
<dbReference type="PANTHER" id="PTHR13318:SF162">
    <property type="entry name" value="LEUCINE-RICH REPEAT FAMILY PROTEIN"/>
    <property type="match status" value="1"/>
</dbReference>
<dbReference type="SMART" id="SM00368">
    <property type="entry name" value="LRR_RI"/>
    <property type="match status" value="13"/>
</dbReference>
<evidence type="ECO:0000313" key="3">
    <source>
        <dbReference type="Proteomes" id="UP000214646"/>
    </source>
</evidence>
<dbReference type="Pfam" id="PF13516">
    <property type="entry name" value="LRR_6"/>
    <property type="match status" value="6"/>
</dbReference>
<evidence type="ECO:0000313" key="2">
    <source>
        <dbReference type="EMBL" id="OWK36957.1"/>
    </source>
</evidence>
<comment type="caution">
    <text evidence="2">The sequence shown here is derived from an EMBL/GenBank/DDBJ whole genome shotgun (WGS) entry which is preliminary data.</text>
</comment>
<keyword evidence="3" id="KW-1185">Reference proteome</keyword>
<sequence length="1449" mass="158215">MRVRPVLIAVLALAFVAPAVFAADTPSQKEAAIRQLKSKGFTWDEERREIRVATAIGTECRSLDEILGPIRELKAESLDLSRSHCVPDLRALRNAPTIRQLVFYPNVVLVADTLRQLREIGRLHLLPTAEALDGSRPRTDDEIHSLSLDGPAGDIELKEFQGLKNLTVLGMNSPKNPDSCLVLLEGFKKLKELGLFTTKLGPKGRGALKQLVGLEALRFVSINITDDDLKELVNHKMLRVLMLSSTEVSDNGLRHLSAFKNLTSLTLYSEKANKVAGQGFTEAGLKCLKDLVQLKSLTLNHLDIGDAGLKELGGLKNLTELNLVGTKLTNEGIKELRGLTSLTTLSLSNTSIDNAGMESLRPLSRLTKLHLAGTKVTRLNRLSGSTQLSDLDLSSAAAVDDLRVFKKLTTLTLYNCATGDLAALGDLKNLEKLYLDHQFLSDSTLQSLRRAKVLRPWARADNTHFWQQHPRPVPNTLAEVTKLWLNGTKITDAGLKELVDFPNLTELDLTGSKVTGRGLKSLTQFKQLRTLNVGYTAVTDDGLEDLKNLHHLTSLDLDGCRVTEAGLRKLKDVRDLERLRFGLPWDRPGGRPPLVPGAFRALKDCRNLTHISFGSHVMTDDLLRSANELGLLPALSIAQLDASDRPRRPDEITTLNLSGSSVTDIGLQELKGLTNLTCLNLSLSKISNNCTKTLGGLPGLISLDLGSTPVNGKALRDLARMKNLSQVRMNRSGITDTDVLALREAGKLHLLSDGYAPPRSPSAVDDVVGLDLSDSALTSVGLQEVACFRNLENLNLSKSAVTDTDLRIVKQLGKLEELDLSDTAVSDTGLEAIQGLDKITSLNLSGTKITDAGMKKLKKYRNLSSLKLENTTVTDAGLLELSGIPRLTDLGLSDTAITDGRLKTLRQLGLLHILGEATPPDATLFAWQGDPKDDPSRPRRPSDIRVLNLSQSKITAAGLKELKDFKGLTDLSLPRSVYTDEGLKTLREIGLLHTVDRASANDVSPPGDGRPRSPTEVTTFRWDLTTATDAGLKELREFTHLRHIDIEREKITDGTLASLREIGLIHALAVTDDHGEGPRTANDATAFEFTNTKVTSRGLRELKGLKNLNLVTLESELYTDETLKVLHEIGKLNAWPGAESSDGGRPNSQDAITAFKFPDSKVTSAGLKELKDLSHLKRLDLSFVALDKKWLAELAGFKQITSLSVAHTNIGEFGLKELARLTQLTELDLTDTRITDEDIKDLKPSSNLTTLVLTNTGISDDGMKVLKAFRKLTALDLTDTFVSDLGLKELGEFTGLLSLKLSGSRFTHAGLKELAGLKTLEVLSLCRTSVTDAGLKELKGLQHLTTLELDTTNVTGTGLRELAGRENLTILDLSRTSVTDTGLRELMGLKNLKRLDLSETKVTDAGLKTLQGLSQLEYLGLHGTKTSDEAEEKLKKVLPRCEIGHLRPR</sequence>
<dbReference type="EMBL" id="NIDE01000015">
    <property type="protein sequence ID" value="OWK36957.1"/>
    <property type="molecule type" value="Genomic_DNA"/>
</dbReference>
<dbReference type="GO" id="GO:0004812">
    <property type="term" value="F:aminoacyl-tRNA ligase activity"/>
    <property type="evidence" value="ECO:0007669"/>
    <property type="project" value="UniProtKB-KW"/>
</dbReference>
<gene>
    <name evidence="2" type="ORF">FRUB_07879</name>
</gene>
<dbReference type="Gene3D" id="3.80.10.10">
    <property type="entry name" value="Ribonuclease Inhibitor"/>
    <property type="match status" value="11"/>
</dbReference>
<dbReference type="PANTHER" id="PTHR13318">
    <property type="entry name" value="PARTNER OF PAIRED, ISOFORM B-RELATED"/>
    <property type="match status" value="1"/>
</dbReference>
<dbReference type="SUPFAM" id="SSF52047">
    <property type="entry name" value="RNI-like"/>
    <property type="match status" value="3"/>
</dbReference>
<dbReference type="InterPro" id="IPR032675">
    <property type="entry name" value="LRR_dom_sf"/>
</dbReference>
<feature type="signal peptide" evidence="1">
    <location>
        <begin position="1"/>
        <end position="22"/>
    </location>
</feature>
<keyword evidence="2" id="KW-0030">Aminoacyl-tRNA synthetase</keyword>
<reference evidence="3" key="1">
    <citation type="submission" date="2017-06" db="EMBL/GenBank/DDBJ databases">
        <title>Genome analysis of Fimbriiglobus ruber SP5, the first member of the order Planctomycetales with confirmed chitinolytic capability.</title>
        <authorList>
            <person name="Ravin N.V."/>
            <person name="Rakitin A.L."/>
            <person name="Ivanova A.A."/>
            <person name="Beletsky A.V."/>
            <person name="Kulichevskaya I.S."/>
            <person name="Mardanov A.V."/>
            <person name="Dedysh S.N."/>
        </authorList>
    </citation>
    <scope>NUCLEOTIDE SEQUENCE [LARGE SCALE GENOMIC DNA]</scope>
    <source>
        <strain evidence="3">SP5</strain>
    </source>
</reference>
<evidence type="ECO:0000256" key="1">
    <source>
        <dbReference type="SAM" id="SignalP"/>
    </source>
</evidence>
<name>A0A225DLB5_9BACT</name>
<dbReference type="SMART" id="SM00367">
    <property type="entry name" value="LRR_CC"/>
    <property type="match status" value="12"/>
</dbReference>
<keyword evidence="1" id="KW-0732">Signal</keyword>
<feature type="chain" id="PRO_5013325019" evidence="1">
    <location>
        <begin position="23"/>
        <end position="1449"/>
    </location>
</feature>
<accession>A0A225DLB5</accession>
<dbReference type="GO" id="GO:0031146">
    <property type="term" value="P:SCF-dependent proteasomal ubiquitin-dependent protein catabolic process"/>
    <property type="evidence" value="ECO:0007669"/>
    <property type="project" value="TreeGrafter"/>
</dbReference>
<dbReference type="InterPro" id="IPR006553">
    <property type="entry name" value="Leu-rich_rpt_Cys-con_subtyp"/>
</dbReference>
<dbReference type="GO" id="GO:0019005">
    <property type="term" value="C:SCF ubiquitin ligase complex"/>
    <property type="evidence" value="ECO:0007669"/>
    <property type="project" value="TreeGrafter"/>
</dbReference>
<dbReference type="Proteomes" id="UP000214646">
    <property type="component" value="Unassembled WGS sequence"/>
</dbReference>
<dbReference type="Pfam" id="PF13855">
    <property type="entry name" value="LRR_8"/>
    <property type="match status" value="2"/>
</dbReference>
<protein>
    <submittedName>
        <fullName evidence="2">Alanyl-tRNA synthetase</fullName>
    </submittedName>
</protein>